<dbReference type="PANTHER" id="PTHR27005">
    <property type="entry name" value="WALL-ASSOCIATED RECEPTOR KINASE-LIKE 21"/>
    <property type="match status" value="1"/>
</dbReference>
<dbReference type="InterPro" id="IPR017441">
    <property type="entry name" value="Protein_kinase_ATP_BS"/>
</dbReference>
<dbReference type="Gene3D" id="1.10.510.10">
    <property type="entry name" value="Transferase(Phosphotransferase) domain 1"/>
    <property type="match status" value="1"/>
</dbReference>
<dbReference type="InterPro" id="IPR045274">
    <property type="entry name" value="WAK-like"/>
</dbReference>
<dbReference type="GO" id="GO:0004674">
    <property type="term" value="F:protein serine/threonine kinase activity"/>
    <property type="evidence" value="ECO:0007669"/>
    <property type="project" value="UniProtKB-KW"/>
</dbReference>
<keyword evidence="1 7" id="KW-0723">Serine/threonine-protein kinase</keyword>
<evidence type="ECO:0000256" key="1">
    <source>
        <dbReference type="ARBA" id="ARBA00022527"/>
    </source>
</evidence>
<accession>A0A0D9XVI1</accession>
<dbReference type="Gene3D" id="3.30.200.20">
    <property type="entry name" value="Phosphorylase Kinase, domain 1"/>
    <property type="match status" value="1"/>
</dbReference>
<organism evidence="10 11">
    <name type="scientific">Leersia perrieri</name>
    <dbReference type="NCBI Taxonomy" id="77586"/>
    <lineage>
        <taxon>Eukaryota</taxon>
        <taxon>Viridiplantae</taxon>
        <taxon>Streptophyta</taxon>
        <taxon>Embryophyta</taxon>
        <taxon>Tracheophyta</taxon>
        <taxon>Spermatophyta</taxon>
        <taxon>Magnoliopsida</taxon>
        <taxon>Liliopsida</taxon>
        <taxon>Poales</taxon>
        <taxon>Poaceae</taxon>
        <taxon>BOP clade</taxon>
        <taxon>Oryzoideae</taxon>
        <taxon>Oryzeae</taxon>
        <taxon>Oryzinae</taxon>
        <taxon>Leersia</taxon>
    </lineage>
</organism>
<reference evidence="11" key="2">
    <citation type="submission" date="2013-12" db="EMBL/GenBank/DDBJ databases">
        <authorList>
            <person name="Yu Y."/>
            <person name="Lee S."/>
            <person name="de Baynast K."/>
            <person name="Wissotski M."/>
            <person name="Liu L."/>
            <person name="Talag J."/>
            <person name="Goicoechea J."/>
            <person name="Angelova A."/>
            <person name="Jetty R."/>
            <person name="Kudrna D."/>
            <person name="Golser W."/>
            <person name="Rivera L."/>
            <person name="Zhang J."/>
            <person name="Wing R."/>
        </authorList>
    </citation>
    <scope>NUCLEOTIDE SEQUENCE</scope>
</reference>
<dbReference type="PROSITE" id="PS00108">
    <property type="entry name" value="PROTEIN_KINASE_ST"/>
    <property type="match status" value="1"/>
</dbReference>
<dbReference type="InterPro" id="IPR001245">
    <property type="entry name" value="Ser-Thr/Tyr_kinase_cat_dom"/>
</dbReference>
<dbReference type="AlphaFoldDB" id="A0A0D9XVI1"/>
<feature type="transmembrane region" description="Helical" evidence="8">
    <location>
        <begin position="20"/>
        <end position="41"/>
    </location>
</feature>
<dbReference type="PANTHER" id="PTHR27005:SF162">
    <property type="entry name" value="OS11G0691500 PROTEIN"/>
    <property type="match status" value="1"/>
</dbReference>
<sequence>MEILVTVVANVKTQREVTNANASFAMVVASAILAYLLLLYIRRELKRRLRKKLFDRNGGNMLRNMLKIRIYTEEELQKITTNYNEKLGDGAFGEVYKGIIDKKQEVAVKRIIPREEAHSTNVIQEITSQAFIQHTNLVRLVGCCLETDAPRLVLEFVPNGTLHDALHGAAHIHIPLLVRMDIAIGSAEALAYMHSNIDHNSIVHGDIKSSNILLGRNMEPKVSDFGSSKLMSVAMYNKWTVFGDLNYIDPVYFSTGDFTDKSDVYSFGVVLLELITRKKVKYDGTKLLVQFDKHYKDDYARRSMYDQDLLCTEAMQNHCMECLDNMAAIAVQGGG</sequence>
<comment type="similarity">
    <text evidence="7">Belongs to the protein kinase superfamily.</text>
</comment>
<protein>
    <recommendedName>
        <fullName evidence="9">Protein kinase domain-containing protein</fullName>
    </recommendedName>
</protein>
<dbReference type="PROSITE" id="PS50011">
    <property type="entry name" value="PROTEIN_KINASE_DOM"/>
    <property type="match status" value="1"/>
</dbReference>
<evidence type="ECO:0000313" key="11">
    <source>
        <dbReference type="Proteomes" id="UP000032180"/>
    </source>
</evidence>
<evidence type="ECO:0000256" key="6">
    <source>
        <dbReference type="PROSITE-ProRule" id="PRU10141"/>
    </source>
</evidence>
<dbReference type="GO" id="GO:0005886">
    <property type="term" value="C:plasma membrane"/>
    <property type="evidence" value="ECO:0007669"/>
    <property type="project" value="TreeGrafter"/>
</dbReference>
<reference evidence="10" key="3">
    <citation type="submission" date="2015-04" db="UniProtKB">
        <authorList>
            <consortium name="EnsemblPlants"/>
        </authorList>
    </citation>
    <scope>IDENTIFICATION</scope>
</reference>
<evidence type="ECO:0000259" key="9">
    <source>
        <dbReference type="PROSITE" id="PS50011"/>
    </source>
</evidence>
<evidence type="ECO:0000256" key="7">
    <source>
        <dbReference type="RuleBase" id="RU000304"/>
    </source>
</evidence>
<keyword evidence="3 6" id="KW-0547">Nucleotide-binding</keyword>
<dbReference type="InterPro" id="IPR000719">
    <property type="entry name" value="Prot_kinase_dom"/>
</dbReference>
<dbReference type="Proteomes" id="UP000032180">
    <property type="component" value="Chromosome 11"/>
</dbReference>
<keyword evidence="2" id="KW-0808">Transferase</keyword>
<dbReference type="HOGENOM" id="CLU_000288_21_4_1"/>
<dbReference type="STRING" id="77586.A0A0D9XVI1"/>
<dbReference type="Pfam" id="PF07714">
    <property type="entry name" value="PK_Tyr_Ser-Thr"/>
    <property type="match status" value="1"/>
</dbReference>
<evidence type="ECO:0000256" key="2">
    <source>
        <dbReference type="ARBA" id="ARBA00022679"/>
    </source>
</evidence>
<evidence type="ECO:0000256" key="3">
    <source>
        <dbReference type="ARBA" id="ARBA00022741"/>
    </source>
</evidence>
<name>A0A0D9XVI1_9ORYZ</name>
<dbReference type="GO" id="GO:0005524">
    <property type="term" value="F:ATP binding"/>
    <property type="evidence" value="ECO:0007669"/>
    <property type="project" value="UniProtKB-UniRule"/>
</dbReference>
<evidence type="ECO:0000256" key="5">
    <source>
        <dbReference type="ARBA" id="ARBA00022840"/>
    </source>
</evidence>
<evidence type="ECO:0000256" key="4">
    <source>
        <dbReference type="ARBA" id="ARBA00022777"/>
    </source>
</evidence>
<proteinExistence type="inferred from homology"/>
<evidence type="ECO:0000256" key="8">
    <source>
        <dbReference type="SAM" id="Phobius"/>
    </source>
</evidence>
<keyword evidence="8" id="KW-1133">Transmembrane helix</keyword>
<dbReference type="GO" id="GO:0007166">
    <property type="term" value="P:cell surface receptor signaling pathway"/>
    <property type="evidence" value="ECO:0007669"/>
    <property type="project" value="InterPro"/>
</dbReference>
<keyword evidence="4" id="KW-0418">Kinase</keyword>
<keyword evidence="5 6" id="KW-0067">ATP-binding</keyword>
<dbReference type="Gramene" id="LPERR11G19710.1">
    <property type="protein sequence ID" value="LPERR11G19710.1"/>
    <property type="gene ID" value="LPERR11G19710"/>
</dbReference>
<keyword evidence="8" id="KW-0472">Membrane</keyword>
<dbReference type="InterPro" id="IPR008271">
    <property type="entry name" value="Ser/Thr_kinase_AS"/>
</dbReference>
<reference evidence="10 11" key="1">
    <citation type="submission" date="2012-08" db="EMBL/GenBank/DDBJ databases">
        <title>Oryza genome evolution.</title>
        <authorList>
            <person name="Wing R.A."/>
        </authorList>
    </citation>
    <scope>NUCLEOTIDE SEQUENCE</scope>
</reference>
<dbReference type="SUPFAM" id="SSF56112">
    <property type="entry name" value="Protein kinase-like (PK-like)"/>
    <property type="match status" value="1"/>
</dbReference>
<feature type="binding site" evidence="6">
    <location>
        <position position="109"/>
    </location>
    <ligand>
        <name>ATP</name>
        <dbReference type="ChEBI" id="CHEBI:30616"/>
    </ligand>
</feature>
<evidence type="ECO:0000313" key="10">
    <source>
        <dbReference type="EnsemblPlants" id="LPERR11G19710.1"/>
    </source>
</evidence>
<feature type="domain" description="Protein kinase" evidence="9">
    <location>
        <begin position="81"/>
        <end position="335"/>
    </location>
</feature>
<dbReference type="EnsemblPlants" id="LPERR11G19710.1">
    <property type="protein sequence ID" value="LPERR11G19710.1"/>
    <property type="gene ID" value="LPERR11G19710"/>
</dbReference>
<dbReference type="FunFam" id="3.30.200.20:FF:000337">
    <property type="entry name" value="Wall-associated receptor kinase 3"/>
    <property type="match status" value="1"/>
</dbReference>
<keyword evidence="11" id="KW-1185">Reference proteome</keyword>
<keyword evidence="8" id="KW-0812">Transmembrane</keyword>
<dbReference type="SMART" id="SM00220">
    <property type="entry name" value="S_TKc"/>
    <property type="match status" value="1"/>
</dbReference>
<dbReference type="PROSITE" id="PS00107">
    <property type="entry name" value="PROTEIN_KINASE_ATP"/>
    <property type="match status" value="1"/>
</dbReference>
<dbReference type="InterPro" id="IPR011009">
    <property type="entry name" value="Kinase-like_dom_sf"/>
</dbReference>